<keyword evidence="1" id="KW-0677">Repeat</keyword>
<dbReference type="PROSITE" id="PS50297">
    <property type="entry name" value="ANK_REP_REGION"/>
    <property type="match status" value="1"/>
</dbReference>
<name>A0AAV8YQG7_9CUCU</name>
<dbReference type="InterPro" id="IPR036770">
    <property type="entry name" value="Ankyrin_rpt-contain_sf"/>
</dbReference>
<evidence type="ECO:0000313" key="5">
    <source>
        <dbReference type="Proteomes" id="UP001162162"/>
    </source>
</evidence>
<accession>A0AAV8YQG7</accession>
<dbReference type="Pfam" id="PF12796">
    <property type="entry name" value="Ank_2"/>
    <property type="match status" value="1"/>
</dbReference>
<dbReference type="InterPro" id="IPR002110">
    <property type="entry name" value="Ankyrin_rpt"/>
</dbReference>
<reference evidence="4" key="1">
    <citation type="journal article" date="2023" name="Insect Mol. Biol.">
        <title>Genome sequencing provides insights into the evolution of gene families encoding plant cell wall-degrading enzymes in longhorned beetles.</title>
        <authorList>
            <person name="Shin N.R."/>
            <person name="Okamura Y."/>
            <person name="Kirsch R."/>
            <person name="Pauchet Y."/>
        </authorList>
    </citation>
    <scope>NUCLEOTIDE SEQUENCE</scope>
    <source>
        <strain evidence="4">AMC_N1</strain>
    </source>
</reference>
<dbReference type="SUPFAM" id="SSF48403">
    <property type="entry name" value="Ankyrin repeat"/>
    <property type="match status" value="1"/>
</dbReference>
<feature type="repeat" description="ANK" evidence="3">
    <location>
        <begin position="61"/>
        <end position="93"/>
    </location>
</feature>
<dbReference type="PANTHER" id="PTHR24171">
    <property type="entry name" value="ANKYRIN REPEAT DOMAIN-CONTAINING PROTEIN 39-RELATED"/>
    <property type="match status" value="1"/>
</dbReference>
<protein>
    <submittedName>
        <fullName evidence="4">Uncharacterized protein</fullName>
    </submittedName>
</protein>
<keyword evidence="2 3" id="KW-0040">ANK repeat</keyword>
<evidence type="ECO:0000256" key="1">
    <source>
        <dbReference type="ARBA" id="ARBA00022737"/>
    </source>
</evidence>
<dbReference type="SMART" id="SM00248">
    <property type="entry name" value="ANK"/>
    <property type="match status" value="2"/>
</dbReference>
<dbReference type="AlphaFoldDB" id="A0AAV8YQG7"/>
<keyword evidence="5" id="KW-1185">Reference proteome</keyword>
<gene>
    <name evidence="4" type="ORF">NQ318_015379</name>
</gene>
<dbReference type="Gene3D" id="1.25.40.20">
    <property type="entry name" value="Ankyrin repeat-containing domain"/>
    <property type="match status" value="1"/>
</dbReference>
<evidence type="ECO:0000256" key="3">
    <source>
        <dbReference type="PROSITE-ProRule" id="PRU00023"/>
    </source>
</evidence>
<proteinExistence type="predicted"/>
<evidence type="ECO:0000313" key="4">
    <source>
        <dbReference type="EMBL" id="KAJ8953017.1"/>
    </source>
</evidence>
<comment type="caution">
    <text evidence="4">The sequence shown here is derived from an EMBL/GenBank/DDBJ whole genome shotgun (WGS) entry which is preliminary data.</text>
</comment>
<dbReference type="Proteomes" id="UP001162162">
    <property type="component" value="Unassembled WGS sequence"/>
</dbReference>
<organism evidence="4 5">
    <name type="scientific">Aromia moschata</name>
    <dbReference type="NCBI Taxonomy" id="1265417"/>
    <lineage>
        <taxon>Eukaryota</taxon>
        <taxon>Metazoa</taxon>
        <taxon>Ecdysozoa</taxon>
        <taxon>Arthropoda</taxon>
        <taxon>Hexapoda</taxon>
        <taxon>Insecta</taxon>
        <taxon>Pterygota</taxon>
        <taxon>Neoptera</taxon>
        <taxon>Endopterygota</taxon>
        <taxon>Coleoptera</taxon>
        <taxon>Polyphaga</taxon>
        <taxon>Cucujiformia</taxon>
        <taxon>Chrysomeloidea</taxon>
        <taxon>Cerambycidae</taxon>
        <taxon>Cerambycinae</taxon>
        <taxon>Callichromatini</taxon>
        <taxon>Aromia</taxon>
    </lineage>
</organism>
<dbReference type="EMBL" id="JAPWTK010000062">
    <property type="protein sequence ID" value="KAJ8953017.1"/>
    <property type="molecule type" value="Genomic_DNA"/>
</dbReference>
<sequence length="111" mass="12664">MIWERTRQLNRRLNNKSRDFSEEEKKQQQLRCLFSALSSGNLKSVTEILDSGLSVNVNVQDNWTPLLLTASFGCPELTEELIRRGADVNIRRDGCTALMMACNCPQKYLAI</sequence>
<dbReference type="PROSITE" id="PS50088">
    <property type="entry name" value="ANK_REPEAT"/>
    <property type="match status" value="1"/>
</dbReference>
<evidence type="ECO:0000256" key="2">
    <source>
        <dbReference type="ARBA" id="ARBA00023043"/>
    </source>
</evidence>